<dbReference type="Pfam" id="PF12783">
    <property type="entry name" value="Sec7-like_HUS"/>
    <property type="match status" value="1"/>
</dbReference>
<reference evidence="5 6" key="1">
    <citation type="submission" date="2017-04" db="EMBL/GenBank/DDBJ databases">
        <title>Genome sequencing of [Candida] sorbophila.</title>
        <authorList>
            <person name="Ahn J.O."/>
        </authorList>
    </citation>
    <scope>NUCLEOTIDE SEQUENCE [LARGE SCALE GENOMIC DNA]</scope>
    <source>
        <strain evidence="5 6">DS02</strain>
    </source>
</reference>
<dbReference type="InterPro" id="IPR032691">
    <property type="entry name" value="Mon2/Sec7/BIG1-like_HUS"/>
</dbReference>
<dbReference type="Proteomes" id="UP000238350">
    <property type="component" value="Unassembled WGS sequence"/>
</dbReference>
<dbReference type="GO" id="GO:0015031">
    <property type="term" value="P:protein transport"/>
    <property type="evidence" value="ECO:0007669"/>
    <property type="project" value="UniProtKB-KW"/>
</dbReference>
<sequence>MSIVFLKTELETLASLAKKRNVHLQQAIEESLRIAEVVGDDADLAKLRDFPSFVTPFFMACSAANAKSCASALQCLQTMAIASAIAPERLSDLLQSLLEAAQLGIGIQLKILQLLPMMLQSYAAEINGNLVVELLRVCAELQGTNKLGVVHNTAYATLQQLITTLFDRIGKLHGEEVTVDVCGSSYTVDSLVRDCVLILDDLCDVAEGGQPKFCKFGTLPLSFTLEFLELTLTNHAQVFHTYKVFSVILRQRISQLLIRLFKETPEFSITLRTVRIFYLLIRRHLKIISAEAEILISLLTNTIPADNPTWKRVLCLEVFQGVFLEISLVYQIYELYDAQQRLGLENLLQTLSSALASGQLRLNTDKNVQELSKQATMRVPCIDLLDKAEPPRVPPLYLDYLTLVCATSLADGLNRLAVRRTDEEGDHEHLPGLYNTVSLPLLNSFTILLGAAMDLELYRQVVRSVQRLAHSAGILEFGSIRDDYMKLLAQFGHFSSDKSQLPRSILCIRALFNVGYALGNQLGTSWSIIVRFIEEIAAETGIEESTAARLLAVDEESEGPIEASLRRLIDQSNDFNDQAFIDFLTALSNNMEQIDLAVFHALCLANVNRLAVAGKPWDAATSKLLDLNHKQGPLRRKSAAVLDHVVLSTMKFADDPKAHRAVITAISRQANVPTDQNDADAIAVQVAAINALNQLLDQYGSKLEAGWEEVFQVISSGLRPEAGSEAVELVKGSFQSLELVCSDFLEIIPYPCVVDLTLCLDRFARQTLDLNTAFTATSRFWAVCDHLMTEPDETFPAVATVEQLLAMSREGAHKKVALWMLAQIKLGQIANEPQHQIKTGAIQIFFRLFEAHGGNLSLGAWETCQKLVFDVVMTVAADEKPTERDETLGLIVSGLGSLWTSSLEQFIKSEDFEIYWSKLMNYFNQVSAISPVIALAVYRAVSTLLESDYAKKLAPKPIWKLWVSQNTSPAAQPERVAVQSLQELVGLYTLLTSVYQLTIAEEEQAITLLANCAQYPHAGSIVSKDQLTPLQQASMDQLTKFDVSTQPLAVRLVQVMSKLSRLAYSDETTNPPLFRNLSASAQSYLLELLNSSSLFDVLDPQTALSTMQSAVMLLENASEREQAVEAFLRLVPKCVQVTPKEAYPLAVQGGKSILEGGRSSEEIKDILSAKRYISIVESIDVQDLSAPLLKCLLVNSLSYERSIYSRSYFEELVADDDPIQEQGTLNGENEATELSLHGTIEPAKTHFRPEMAYFCLETLHRLANSAFSGHLGASRYHSLRARMVLSQYVGDAVLRGREPMVKVLRRELLFILHQLSDRPQHQDLLYRCISCGDPAVLEIVEQILRK</sequence>
<name>A0A2T0FMI2_9ASCO</name>
<dbReference type="STRING" id="45607.A0A2T0FMI2"/>
<organism evidence="5 6">
    <name type="scientific">Wickerhamiella sorbophila</name>
    <dbReference type="NCBI Taxonomy" id="45607"/>
    <lineage>
        <taxon>Eukaryota</taxon>
        <taxon>Fungi</taxon>
        <taxon>Dikarya</taxon>
        <taxon>Ascomycota</taxon>
        <taxon>Saccharomycotina</taxon>
        <taxon>Dipodascomycetes</taxon>
        <taxon>Dipodascales</taxon>
        <taxon>Trichomonascaceae</taxon>
        <taxon>Wickerhamiella</taxon>
    </lineage>
</organism>
<keyword evidence="6" id="KW-1185">Reference proteome</keyword>
<gene>
    <name evidence="5" type="ORF">B9G98_03818</name>
</gene>
<comment type="caution">
    <text evidence="5">The sequence shown here is derived from an EMBL/GenBank/DDBJ whole genome shotgun (WGS) entry which is preliminary data.</text>
</comment>
<evidence type="ECO:0000256" key="2">
    <source>
        <dbReference type="ARBA" id="ARBA00022927"/>
    </source>
</evidence>
<protein>
    <submittedName>
        <fullName evidence="5">Protein MON2</fullName>
    </submittedName>
</protein>
<dbReference type="GeneID" id="36517566"/>
<evidence type="ECO:0000259" key="3">
    <source>
        <dbReference type="Pfam" id="PF12783"/>
    </source>
</evidence>
<dbReference type="EMBL" id="NDIQ01000022">
    <property type="protein sequence ID" value="PRT56198.1"/>
    <property type="molecule type" value="Genomic_DNA"/>
</dbReference>
<evidence type="ECO:0000313" key="6">
    <source>
        <dbReference type="Proteomes" id="UP000238350"/>
    </source>
</evidence>
<feature type="domain" description="Mon2/Sec7/BIG1-like dimerisation and cyclophilin-binding" evidence="4">
    <location>
        <begin position="5"/>
        <end position="169"/>
    </location>
</feature>
<evidence type="ECO:0000256" key="1">
    <source>
        <dbReference type="ARBA" id="ARBA00022448"/>
    </source>
</evidence>
<keyword evidence="2" id="KW-0653">Protein transport</keyword>
<dbReference type="OrthoDB" id="294853at2759"/>
<dbReference type="RefSeq" id="XP_024666143.1">
    <property type="nucleotide sequence ID" value="XM_024810375.1"/>
</dbReference>
<dbReference type="InterPro" id="IPR016024">
    <property type="entry name" value="ARM-type_fold"/>
</dbReference>
<dbReference type="GO" id="GO:0005794">
    <property type="term" value="C:Golgi apparatus"/>
    <property type="evidence" value="ECO:0007669"/>
    <property type="project" value="UniProtKB-ARBA"/>
</dbReference>
<dbReference type="SUPFAM" id="SSF48371">
    <property type="entry name" value="ARM repeat"/>
    <property type="match status" value="1"/>
</dbReference>
<keyword evidence="1" id="KW-0813">Transport</keyword>
<dbReference type="InterPro" id="IPR032629">
    <property type="entry name" value="DCB_dom"/>
</dbReference>
<dbReference type="Pfam" id="PF16213">
    <property type="entry name" value="DCB"/>
    <property type="match status" value="1"/>
</dbReference>
<feature type="domain" description="Mon2/Sec7/BIG1-like HUS" evidence="3">
    <location>
        <begin position="192"/>
        <end position="340"/>
    </location>
</feature>
<evidence type="ECO:0000313" key="5">
    <source>
        <dbReference type="EMBL" id="PRT56198.1"/>
    </source>
</evidence>
<evidence type="ECO:0000259" key="4">
    <source>
        <dbReference type="Pfam" id="PF16213"/>
    </source>
</evidence>
<accession>A0A2T0FMI2</accession>
<proteinExistence type="predicted"/>